<dbReference type="SUPFAM" id="SSF48452">
    <property type="entry name" value="TPR-like"/>
    <property type="match status" value="1"/>
</dbReference>
<evidence type="ECO:0000313" key="3">
    <source>
        <dbReference type="EMBL" id="KAL3801880.1"/>
    </source>
</evidence>
<name>A0ABD3QNH4_9STRA</name>
<dbReference type="PANTHER" id="PTHR43642">
    <property type="entry name" value="HYBRID SIGNAL TRANSDUCTION HISTIDINE KINASE G"/>
    <property type="match status" value="1"/>
</dbReference>
<dbReference type="SUPFAM" id="SSF52540">
    <property type="entry name" value="P-loop containing nucleoside triphosphate hydrolases"/>
    <property type="match status" value="1"/>
</dbReference>
<dbReference type="EMBL" id="JALLPJ020000119">
    <property type="protein sequence ID" value="KAL3801880.1"/>
    <property type="molecule type" value="Genomic_DNA"/>
</dbReference>
<evidence type="ECO:0000259" key="2">
    <source>
        <dbReference type="Pfam" id="PF13191"/>
    </source>
</evidence>
<dbReference type="PANTHER" id="PTHR43642:SF1">
    <property type="entry name" value="HYBRID SIGNAL TRANSDUCTION HISTIDINE KINASE G"/>
    <property type="match status" value="1"/>
</dbReference>
<comment type="caution">
    <text evidence="3">The sequence shown here is derived from an EMBL/GenBank/DDBJ whole genome shotgun (WGS) entry which is preliminary data.</text>
</comment>
<dbReference type="InterPro" id="IPR041664">
    <property type="entry name" value="AAA_16"/>
</dbReference>
<feature type="compositionally biased region" description="Polar residues" evidence="1">
    <location>
        <begin position="29"/>
        <end position="51"/>
    </location>
</feature>
<organism evidence="3 4">
    <name type="scientific">Cyclotella atomus</name>
    <dbReference type="NCBI Taxonomy" id="382360"/>
    <lineage>
        <taxon>Eukaryota</taxon>
        <taxon>Sar</taxon>
        <taxon>Stramenopiles</taxon>
        <taxon>Ochrophyta</taxon>
        <taxon>Bacillariophyta</taxon>
        <taxon>Coscinodiscophyceae</taxon>
        <taxon>Thalassiosirophycidae</taxon>
        <taxon>Stephanodiscales</taxon>
        <taxon>Stephanodiscaceae</taxon>
        <taxon>Cyclotella</taxon>
    </lineage>
</organism>
<dbReference type="Proteomes" id="UP001530400">
    <property type="component" value="Unassembled WGS sequence"/>
</dbReference>
<proteinExistence type="predicted"/>
<dbReference type="InterPro" id="IPR053159">
    <property type="entry name" value="Hybrid_Histidine_Kinase"/>
</dbReference>
<feature type="region of interest" description="Disordered" evidence="1">
    <location>
        <begin position="182"/>
        <end position="205"/>
    </location>
</feature>
<sequence>MDNSDSIWGSLVADLEDECDQVFNRDTSRTPSNSRDNGLSTNVSAPATQASWPGINMNSTVMDMNFNTNSRGMCNNITGMNTNYFSGGVPRSDDWLLARPFASFPSPNQRDYERKANLALHAHMEAVQDNVAAGTAISSTSAATSSAAVPTMLASPPVVASPTILPFKQWIKHAIPRISISGDEDDDIGSSRPSESKRHHGPSGKETGLCRLSFQYLKLMDLPGPICHLIFNMLDCIYGDLGGDECYAKLTDVTFDLQLMRDKPEKFMRDLDMDKLSLSGLQLDENAIPREAELECIKGCYRRRVLGSSELALIKGESGSGKSWLAQKVGKFITNEGGVFLMGKFDQMKHMKPFLALASAFDQYCDYLSKEKETSWAKGVVYQLNAALRQDACHLIQLIPKLSLVLDNYTPLADFNLDQNCVHTKQRLHYMLTQFVEAISMNSYVSVTLFMDDVQWADEASISVLDLLLRRQHKNIFFMWSCRDDEMEVDHPIWHLIHNIRSIGIHATVVALKCMEAEELNTMMSDLLCLSPRIVRPLSNLMYKKTKGNVLFFSQLLLSLNRNGLVRLDYDLQRWVWDEEKIYSMKLPDNVALCFANGIKKLPFEVQSALKTLSMFGTTTKISYLTELEKKLSLNVTASLKTAAADGLVSYMKGIVQFNHDRIQEVVYSMIDEQVRRHFLLIYGYCLVKLSEEVGGDVDMMFMGVHQINLGGPSAVADPGDFVTMVRYNLTAGKRAMDMSGFALAFSFFSCGIQFLPSNYWSEHYHLSLELFELASKAALVSGNNRRFGLMSDEVLNHATCFGDKLNINYIIMGSLVSTPKIAEALEMGRAILSRLGEVIPGDSSSENLDEHIKSTQALIKGMNEDDLLDHRMMTDDIQLMKMKFLAKTESIAILIRPDLHPFITLKMVQLTISHGLSPPAPIVFVCFGSLLAKAGNLQVGYKFALLSKRLLDKLNATEIKGEVLTAVTELQCFVEPILATNDLRAQAEHAAILAGDVYFGCISRLHYCLVLLWSGLNLNSVNESMTKACQYMKDQGEDTSLLITMIAHRTVSTLAGTAIEAPTETELARIIEGNGSRPRQLIIFSFNNLYLAYMLNGNVGAVKEFAQKFLEREKSTHYILFSDTVHAFILGLAAFQICRESEAHEASQWLKIGRKCTIDMQLWAEQGCVWNFQHKYLLLKAEEFFSRGNLAAAKEAYISAIAYARNHRIINDEALACELTGKFLFNVGDLQSSLDYFRMAHEKYEHCVKGQQSSPSSTCS</sequence>
<keyword evidence="4" id="KW-1185">Reference proteome</keyword>
<dbReference type="InterPro" id="IPR027417">
    <property type="entry name" value="P-loop_NTPase"/>
</dbReference>
<protein>
    <recommendedName>
        <fullName evidence="2">Orc1-like AAA ATPase domain-containing protein</fullName>
    </recommendedName>
</protein>
<evidence type="ECO:0000256" key="1">
    <source>
        <dbReference type="SAM" id="MobiDB-lite"/>
    </source>
</evidence>
<reference evidence="3 4" key="1">
    <citation type="submission" date="2024-10" db="EMBL/GenBank/DDBJ databases">
        <title>Updated reference genomes for cyclostephanoid diatoms.</title>
        <authorList>
            <person name="Roberts W.R."/>
            <person name="Alverson A.J."/>
        </authorList>
    </citation>
    <scope>NUCLEOTIDE SEQUENCE [LARGE SCALE GENOMIC DNA]</scope>
    <source>
        <strain evidence="3 4">AJA010-31</strain>
    </source>
</reference>
<evidence type="ECO:0000313" key="4">
    <source>
        <dbReference type="Proteomes" id="UP001530400"/>
    </source>
</evidence>
<dbReference type="AlphaFoldDB" id="A0ABD3QNH4"/>
<accession>A0ABD3QNH4</accession>
<feature type="region of interest" description="Disordered" evidence="1">
    <location>
        <begin position="24"/>
        <end position="51"/>
    </location>
</feature>
<feature type="domain" description="Orc1-like AAA ATPase" evidence="2">
    <location>
        <begin position="290"/>
        <end position="476"/>
    </location>
</feature>
<dbReference type="InterPro" id="IPR011990">
    <property type="entry name" value="TPR-like_helical_dom_sf"/>
</dbReference>
<dbReference type="Pfam" id="PF13191">
    <property type="entry name" value="AAA_16"/>
    <property type="match status" value="1"/>
</dbReference>
<gene>
    <name evidence="3" type="ORF">ACHAWO_011764</name>
</gene>